<accession>A0AAV6M6Q5</accession>
<keyword evidence="8" id="KW-1185">Reference proteome</keyword>
<dbReference type="AlphaFoldDB" id="A0AAV6M6Q5"/>
<sequence>MKEISKGENGNGNKKQEEEKKEGKKITEVVLKVYMHCESCKTKVSKYLRGCEGVEEVTADVGNAKVVIKGKDLKPNKILEEIRRKYSKNAQLISPKPLPETPNQTKAEPPKKEEVKTVELKMRMHCEGCVNDIKQSIGRMEGVMAVEADRESSKVRVKGIVDAPKLVEAIKRKMKKNVEVVNKKQEKEEKSANKPGGGGNNNNNNNNHNHNHNNKDGKQEKENFAFKYPPQYSLHHIYPNQTFSDDNVFSCSIM</sequence>
<evidence type="ECO:0000256" key="5">
    <source>
        <dbReference type="SAM" id="MobiDB-lite"/>
    </source>
</evidence>
<name>A0AAV6M6Q5_9ROSI</name>
<feature type="domain" description="HMA" evidence="6">
    <location>
        <begin position="26"/>
        <end position="90"/>
    </location>
</feature>
<dbReference type="InterPro" id="IPR044577">
    <property type="entry name" value="HIPP4/7/8/17/18/19"/>
</dbReference>
<feature type="non-terminal residue" evidence="7">
    <location>
        <position position="1"/>
    </location>
</feature>
<comment type="similarity">
    <text evidence="4">Belongs to the HIPP family.</text>
</comment>
<dbReference type="PROSITE" id="PS50846">
    <property type="entry name" value="HMA_2"/>
    <property type="match status" value="2"/>
</dbReference>
<keyword evidence="3" id="KW-0449">Lipoprotein</keyword>
<evidence type="ECO:0000256" key="3">
    <source>
        <dbReference type="ARBA" id="ARBA00023289"/>
    </source>
</evidence>
<proteinExistence type="inferred from homology"/>
<evidence type="ECO:0000259" key="6">
    <source>
        <dbReference type="PROSITE" id="PS50846"/>
    </source>
</evidence>
<evidence type="ECO:0000256" key="2">
    <source>
        <dbReference type="ARBA" id="ARBA00022723"/>
    </source>
</evidence>
<dbReference type="EMBL" id="JAGKQH010000017">
    <property type="protein sequence ID" value="KAG6576123.1"/>
    <property type="molecule type" value="Genomic_DNA"/>
</dbReference>
<feature type="region of interest" description="Disordered" evidence="5">
    <location>
        <begin position="178"/>
        <end position="218"/>
    </location>
</feature>
<dbReference type="InterPro" id="IPR006121">
    <property type="entry name" value="HMA_dom"/>
</dbReference>
<evidence type="ECO:0000313" key="7">
    <source>
        <dbReference type="EMBL" id="KAG6576123.1"/>
    </source>
</evidence>
<protein>
    <submittedName>
        <fullName evidence="7">Heavy metal-associated isoprenylated plant protein 8</fullName>
    </submittedName>
</protein>
<dbReference type="CDD" id="cd00371">
    <property type="entry name" value="HMA"/>
    <property type="match status" value="2"/>
</dbReference>
<comment type="caution">
    <text evidence="7">The sequence shown here is derived from an EMBL/GenBank/DDBJ whole genome shotgun (WGS) entry which is preliminary data.</text>
</comment>
<gene>
    <name evidence="7" type="primary">HIPP08</name>
    <name evidence="7" type="ORF">SDJN03_26762</name>
</gene>
<feature type="region of interest" description="Disordered" evidence="5">
    <location>
        <begin position="1"/>
        <end position="23"/>
    </location>
</feature>
<dbReference type="PANTHER" id="PTHR46195">
    <property type="entry name" value="HEAVY METAL-ASSOCIATED ISOPRENYLATED PLANT PROTEIN 7"/>
    <property type="match status" value="1"/>
</dbReference>
<keyword evidence="3" id="KW-0636">Prenylation</keyword>
<feature type="region of interest" description="Disordered" evidence="5">
    <location>
        <begin position="93"/>
        <end position="114"/>
    </location>
</feature>
<keyword evidence="2" id="KW-0479">Metal-binding</keyword>
<reference evidence="7 8" key="1">
    <citation type="journal article" date="2021" name="Hortic Res">
        <title>The domestication of Cucurbita argyrosperma as revealed by the genome of its wild relative.</title>
        <authorList>
            <person name="Barrera-Redondo J."/>
            <person name="Sanchez-de la Vega G."/>
            <person name="Aguirre-Liguori J.A."/>
            <person name="Castellanos-Morales G."/>
            <person name="Gutierrez-Guerrero Y.T."/>
            <person name="Aguirre-Dugua X."/>
            <person name="Aguirre-Planter E."/>
            <person name="Tenaillon M.I."/>
            <person name="Lira-Saade R."/>
            <person name="Eguiarte L.E."/>
        </authorList>
    </citation>
    <scope>NUCLEOTIDE SEQUENCE [LARGE SCALE GENOMIC DNA]</scope>
    <source>
        <strain evidence="7">JBR-2021</strain>
    </source>
</reference>
<evidence type="ECO:0000256" key="1">
    <source>
        <dbReference type="ARBA" id="ARBA00022481"/>
    </source>
</evidence>
<evidence type="ECO:0000256" key="4">
    <source>
        <dbReference type="ARBA" id="ARBA00024045"/>
    </source>
</evidence>
<feature type="compositionally biased region" description="Basic and acidic residues" evidence="5">
    <location>
        <begin position="14"/>
        <end position="23"/>
    </location>
</feature>
<dbReference type="Pfam" id="PF00403">
    <property type="entry name" value="HMA"/>
    <property type="match status" value="2"/>
</dbReference>
<evidence type="ECO:0000313" key="8">
    <source>
        <dbReference type="Proteomes" id="UP000685013"/>
    </source>
</evidence>
<keyword evidence="1" id="KW-0488">Methylation</keyword>
<organism evidence="7 8">
    <name type="scientific">Cucurbita argyrosperma subsp. sororia</name>
    <dbReference type="NCBI Taxonomy" id="37648"/>
    <lineage>
        <taxon>Eukaryota</taxon>
        <taxon>Viridiplantae</taxon>
        <taxon>Streptophyta</taxon>
        <taxon>Embryophyta</taxon>
        <taxon>Tracheophyta</taxon>
        <taxon>Spermatophyta</taxon>
        <taxon>Magnoliopsida</taxon>
        <taxon>eudicotyledons</taxon>
        <taxon>Gunneridae</taxon>
        <taxon>Pentapetalae</taxon>
        <taxon>rosids</taxon>
        <taxon>fabids</taxon>
        <taxon>Cucurbitales</taxon>
        <taxon>Cucurbitaceae</taxon>
        <taxon>Cucurbiteae</taxon>
        <taxon>Cucurbita</taxon>
    </lineage>
</organism>
<dbReference type="PANTHER" id="PTHR46195:SF17">
    <property type="entry name" value="HEAVY METAL-ASSOCIATED ISOPRENYLATED PLANT PROTEIN 8"/>
    <property type="match status" value="1"/>
</dbReference>
<feature type="domain" description="HMA" evidence="6">
    <location>
        <begin position="115"/>
        <end position="178"/>
    </location>
</feature>
<dbReference type="GO" id="GO:0046872">
    <property type="term" value="F:metal ion binding"/>
    <property type="evidence" value="ECO:0007669"/>
    <property type="project" value="UniProtKB-KW"/>
</dbReference>
<feature type="compositionally biased region" description="Basic and acidic residues" evidence="5">
    <location>
        <begin position="178"/>
        <end position="192"/>
    </location>
</feature>
<dbReference type="Proteomes" id="UP000685013">
    <property type="component" value="Chromosome 17"/>
</dbReference>